<dbReference type="STRING" id="2512241.A0A553I9P3"/>
<gene>
    <name evidence="14" type="ORF">FHL15_002227</name>
</gene>
<dbReference type="Pfam" id="PF08659">
    <property type="entry name" value="KR"/>
    <property type="match status" value="1"/>
</dbReference>
<evidence type="ECO:0000256" key="3">
    <source>
        <dbReference type="ARBA" id="ARBA00004991"/>
    </source>
</evidence>
<comment type="subcellular location">
    <subcellularLocation>
        <location evidence="1">Endoplasmic reticulum</location>
    </subcellularLocation>
</comment>
<evidence type="ECO:0000256" key="4">
    <source>
        <dbReference type="ARBA" id="ARBA00022824"/>
    </source>
</evidence>
<keyword evidence="12" id="KW-0812">Transmembrane</keyword>
<proteinExistence type="predicted"/>
<dbReference type="GO" id="GO:0030148">
    <property type="term" value="P:sphingolipid biosynthetic process"/>
    <property type="evidence" value="ECO:0007669"/>
    <property type="project" value="InterPro"/>
</dbReference>
<dbReference type="GO" id="GO:0006666">
    <property type="term" value="P:3-keto-sphinganine metabolic process"/>
    <property type="evidence" value="ECO:0007669"/>
    <property type="project" value="InterPro"/>
</dbReference>
<evidence type="ECO:0000256" key="10">
    <source>
        <dbReference type="ARBA" id="ARBA00044737"/>
    </source>
</evidence>
<reference evidence="15" key="1">
    <citation type="submission" date="2019-06" db="EMBL/GenBank/DDBJ databases">
        <title>Draft genome sequence of the griseofulvin-producing fungus Xylaria cubensis strain G536.</title>
        <authorList>
            <person name="Mead M.E."/>
            <person name="Raja H.A."/>
            <person name="Steenwyk J.L."/>
            <person name="Knowles S.L."/>
            <person name="Oberlies N.H."/>
            <person name="Rokas A."/>
        </authorList>
    </citation>
    <scope>NUCLEOTIDE SEQUENCE [LARGE SCALE GENOMIC DNA]</scope>
    <source>
        <strain evidence="15">G536</strain>
    </source>
</reference>
<dbReference type="PRINTS" id="PR00081">
    <property type="entry name" value="GDHRDH"/>
</dbReference>
<evidence type="ECO:0000256" key="5">
    <source>
        <dbReference type="ARBA" id="ARBA00022857"/>
    </source>
</evidence>
<dbReference type="EC" id="1.1.1.102" evidence="9"/>
<feature type="domain" description="Ketoreductase (KR)" evidence="13">
    <location>
        <begin position="27"/>
        <end position="157"/>
    </location>
</feature>
<keyword evidence="7" id="KW-0560">Oxidoreductase</keyword>
<evidence type="ECO:0000256" key="2">
    <source>
        <dbReference type="ARBA" id="ARBA00004760"/>
    </source>
</evidence>
<dbReference type="AlphaFoldDB" id="A0A553I9P3"/>
<evidence type="ECO:0000259" key="13">
    <source>
        <dbReference type="Pfam" id="PF08659"/>
    </source>
</evidence>
<comment type="pathway">
    <text evidence="2">Lipid metabolism; sphingolipid metabolism.</text>
</comment>
<dbReference type="InterPro" id="IPR036291">
    <property type="entry name" value="NAD(P)-bd_dom_sf"/>
</dbReference>
<dbReference type="GO" id="GO:0005789">
    <property type="term" value="C:endoplasmic reticulum membrane"/>
    <property type="evidence" value="ECO:0007669"/>
    <property type="project" value="TreeGrafter"/>
</dbReference>
<comment type="function">
    <text evidence="10">Catalyzes the reduction of 3'-oxosphinganine (3-ketodihydrosphingosine/KDS) to sphinganine (dihydrosphingosine/DHS), the second step of de novo sphingolipid biosynthesis.</text>
</comment>
<organism evidence="14 15">
    <name type="scientific">Xylaria flabelliformis</name>
    <dbReference type="NCBI Taxonomy" id="2512241"/>
    <lineage>
        <taxon>Eukaryota</taxon>
        <taxon>Fungi</taxon>
        <taxon>Dikarya</taxon>
        <taxon>Ascomycota</taxon>
        <taxon>Pezizomycotina</taxon>
        <taxon>Sordariomycetes</taxon>
        <taxon>Xylariomycetidae</taxon>
        <taxon>Xylariales</taxon>
        <taxon>Xylariaceae</taxon>
        <taxon>Xylaria</taxon>
    </lineage>
</organism>
<evidence type="ECO:0000313" key="15">
    <source>
        <dbReference type="Proteomes" id="UP000319160"/>
    </source>
</evidence>
<dbReference type="PANTHER" id="PTHR43550">
    <property type="entry name" value="3-KETODIHYDROSPHINGOSINE REDUCTASE"/>
    <property type="match status" value="1"/>
</dbReference>
<comment type="caution">
    <text evidence="14">The sequence shown here is derived from an EMBL/GenBank/DDBJ whole genome shotgun (WGS) entry which is preliminary data.</text>
</comment>
<dbReference type="GO" id="GO:0047560">
    <property type="term" value="F:3-dehydrosphinganine reductase activity"/>
    <property type="evidence" value="ECO:0007669"/>
    <property type="project" value="UniProtKB-EC"/>
</dbReference>
<evidence type="ECO:0000256" key="11">
    <source>
        <dbReference type="ARBA" id="ARBA00048930"/>
    </source>
</evidence>
<evidence type="ECO:0000256" key="6">
    <source>
        <dbReference type="ARBA" id="ARBA00022919"/>
    </source>
</evidence>
<dbReference type="InterPro" id="IPR045022">
    <property type="entry name" value="KDSR-like"/>
</dbReference>
<comment type="catalytic activity">
    <reaction evidence="11">
        <text>sphinganine + NADP(+) = 3-oxosphinganine + NADPH + H(+)</text>
        <dbReference type="Rhea" id="RHEA:22640"/>
        <dbReference type="ChEBI" id="CHEBI:15378"/>
        <dbReference type="ChEBI" id="CHEBI:57783"/>
        <dbReference type="ChEBI" id="CHEBI:57817"/>
        <dbReference type="ChEBI" id="CHEBI:58299"/>
        <dbReference type="ChEBI" id="CHEBI:58349"/>
        <dbReference type="EC" id="1.1.1.102"/>
    </reaction>
    <physiologicalReaction direction="right-to-left" evidence="11">
        <dbReference type="Rhea" id="RHEA:22642"/>
    </physiologicalReaction>
</comment>
<sequence>MHPNQFSLMVGYNCVRLEVVMAEIIDTVLITGGSKGLGLSAAHQLAEKGANVIIVARDVGNLEKGIAFISVRILPLLRPRQKADSLLQKGARRPDAQRFHYISADVSVASNCARVIAEATEWGHGSPPDIVWCCSGSAHPTLFINTPLEQFQTMMDSNYFSSVYMAHSILNRWLGPVVGDAQSLGQPRESQPSRTMDIQSPPARHLIFTGSFVSFYSFAGFTPYSPSKAAVRALSDSLSQEMNLYAAAHPDLPRIRVHTVFPATMPTQSLEDENAVKTDLTKSLEEGDQILQPDECARRAIAGLESGDEMIPTSTIIRLVMASVMGGSVRGGFWKGLVNTILGWVTSVVMIFIRWDMDTKVKRWGKKYGSSGSLKH</sequence>
<evidence type="ECO:0000256" key="7">
    <source>
        <dbReference type="ARBA" id="ARBA00023002"/>
    </source>
</evidence>
<name>A0A553I9P3_9PEZI</name>
<keyword evidence="15" id="KW-1185">Reference proteome</keyword>
<dbReference type="PANTHER" id="PTHR43550:SF3">
    <property type="entry name" value="3-KETODIHYDROSPHINGOSINE REDUCTASE"/>
    <property type="match status" value="1"/>
</dbReference>
<dbReference type="CDD" id="cd08939">
    <property type="entry name" value="KDSR-like_SDR_c"/>
    <property type="match status" value="1"/>
</dbReference>
<dbReference type="EMBL" id="VFLP01000008">
    <property type="protein sequence ID" value="TRX96921.1"/>
    <property type="molecule type" value="Genomic_DNA"/>
</dbReference>
<keyword evidence="8" id="KW-0443">Lipid metabolism</keyword>
<keyword evidence="5" id="KW-0521">NADP</keyword>
<evidence type="ECO:0000256" key="1">
    <source>
        <dbReference type="ARBA" id="ARBA00004240"/>
    </source>
</evidence>
<dbReference type="Proteomes" id="UP000319160">
    <property type="component" value="Unassembled WGS sequence"/>
</dbReference>
<evidence type="ECO:0000256" key="8">
    <source>
        <dbReference type="ARBA" id="ARBA00023098"/>
    </source>
</evidence>
<dbReference type="Pfam" id="PF00106">
    <property type="entry name" value="adh_short"/>
    <property type="match status" value="1"/>
</dbReference>
<keyword evidence="12" id="KW-1133">Transmembrane helix</keyword>
<keyword evidence="4" id="KW-0256">Endoplasmic reticulum</keyword>
<protein>
    <recommendedName>
        <fullName evidence="9">3-dehydrosphinganine reductase</fullName>
        <ecNumber evidence="9">1.1.1.102</ecNumber>
    </recommendedName>
</protein>
<feature type="transmembrane region" description="Helical" evidence="12">
    <location>
        <begin position="333"/>
        <end position="353"/>
    </location>
</feature>
<dbReference type="OrthoDB" id="10267115at2759"/>
<dbReference type="SUPFAM" id="SSF51735">
    <property type="entry name" value="NAD(P)-binding Rossmann-fold domains"/>
    <property type="match status" value="1"/>
</dbReference>
<keyword evidence="12" id="KW-0472">Membrane</keyword>
<dbReference type="InterPro" id="IPR002347">
    <property type="entry name" value="SDR_fam"/>
</dbReference>
<keyword evidence="6" id="KW-0746">Sphingolipid metabolism</keyword>
<evidence type="ECO:0000256" key="9">
    <source>
        <dbReference type="ARBA" id="ARBA00026112"/>
    </source>
</evidence>
<dbReference type="InterPro" id="IPR013968">
    <property type="entry name" value="PKS_KR"/>
</dbReference>
<evidence type="ECO:0000313" key="14">
    <source>
        <dbReference type="EMBL" id="TRX96921.1"/>
    </source>
</evidence>
<evidence type="ECO:0000256" key="12">
    <source>
        <dbReference type="SAM" id="Phobius"/>
    </source>
</evidence>
<comment type="pathway">
    <text evidence="3">Sphingolipid metabolism.</text>
</comment>
<dbReference type="Gene3D" id="3.40.50.720">
    <property type="entry name" value="NAD(P)-binding Rossmann-like Domain"/>
    <property type="match status" value="1"/>
</dbReference>
<accession>A0A553I9P3</accession>